<evidence type="ECO:0000313" key="6">
    <source>
        <dbReference type="Proteomes" id="UP000625735"/>
    </source>
</evidence>
<evidence type="ECO:0000256" key="4">
    <source>
        <dbReference type="ARBA" id="ARBA00051722"/>
    </source>
</evidence>
<protein>
    <recommendedName>
        <fullName evidence="2">protein-tyrosine-phosphatase</fullName>
        <ecNumber evidence="2">3.1.3.48</ecNumber>
    </recommendedName>
</protein>
<proteinExistence type="inferred from homology"/>
<comment type="caution">
    <text evidence="5">The sequence shown here is derived from an EMBL/GenBank/DDBJ whole genome shotgun (WGS) entry which is preliminary data.</text>
</comment>
<dbReference type="EC" id="3.1.3.48" evidence="2"/>
<comment type="similarity">
    <text evidence="1">Belongs to the metallo-dependent hydrolases superfamily. CpsB/CapC family.</text>
</comment>
<dbReference type="PANTHER" id="PTHR39181:SF1">
    <property type="entry name" value="TYROSINE-PROTEIN PHOSPHATASE YWQE"/>
    <property type="match status" value="1"/>
</dbReference>
<accession>A0A916Y404</accession>
<evidence type="ECO:0000256" key="1">
    <source>
        <dbReference type="ARBA" id="ARBA00005750"/>
    </source>
</evidence>
<dbReference type="InterPro" id="IPR016667">
    <property type="entry name" value="Caps_polysacc_synth_CpsB/CapC"/>
</dbReference>
<evidence type="ECO:0000256" key="2">
    <source>
        <dbReference type="ARBA" id="ARBA00013064"/>
    </source>
</evidence>
<dbReference type="Gene3D" id="3.20.20.140">
    <property type="entry name" value="Metal-dependent hydrolases"/>
    <property type="match status" value="1"/>
</dbReference>
<dbReference type="PANTHER" id="PTHR39181">
    <property type="entry name" value="TYROSINE-PROTEIN PHOSPHATASE YWQE"/>
    <property type="match status" value="1"/>
</dbReference>
<reference evidence="5" key="1">
    <citation type="journal article" date="2014" name="Int. J. Syst. Evol. Microbiol.">
        <title>Complete genome sequence of Corynebacterium casei LMG S-19264T (=DSM 44701T), isolated from a smear-ripened cheese.</title>
        <authorList>
            <consortium name="US DOE Joint Genome Institute (JGI-PGF)"/>
            <person name="Walter F."/>
            <person name="Albersmeier A."/>
            <person name="Kalinowski J."/>
            <person name="Ruckert C."/>
        </authorList>
    </citation>
    <scope>NUCLEOTIDE SEQUENCE</scope>
    <source>
        <strain evidence="5">CGMCC 1.12506</strain>
    </source>
</reference>
<sequence>MKSYFITSTRSIPMFFEIFKKKPLLKDLIPNNFTDIHSHLLWGLDDGAKTETEALSLITQMNSLGIKNSITTPHFISNIWENSNDTIKNKEIELQSKVVSLKLNCNIKAAAEYLIDANFVAKMNKEPLLTLKEDYVLVELSYSNPPINLKECLYQMQLNGYRPIMAHPERYLYYANRISEFKHLKHIGCLFQLNLLSTTGYYGKEVLQLADELLSNNLIDFVGSDIHNQNHLDYFKNKVLIKKIAPLQEAIDRNSFFNFTL</sequence>
<dbReference type="Proteomes" id="UP000625735">
    <property type="component" value="Unassembled WGS sequence"/>
</dbReference>
<evidence type="ECO:0000256" key="3">
    <source>
        <dbReference type="ARBA" id="ARBA00022801"/>
    </source>
</evidence>
<reference evidence="5" key="2">
    <citation type="submission" date="2020-09" db="EMBL/GenBank/DDBJ databases">
        <authorList>
            <person name="Sun Q."/>
            <person name="Zhou Y."/>
        </authorList>
    </citation>
    <scope>NUCLEOTIDE SEQUENCE</scope>
    <source>
        <strain evidence="5">CGMCC 1.12506</strain>
    </source>
</reference>
<name>A0A916Y404_9FLAO</name>
<keyword evidence="3" id="KW-0378">Hydrolase</keyword>
<dbReference type="GO" id="GO:0004725">
    <property type="term" value="F:protein tyrosine phosphatase activity"/>
    <property type="evidence" value="ECO:0007669"/>
    <property type="project" value="UniProtKB-EC"/>
</dbReference>
<dbReference type="Pfam" id="PF19567">
    <property type="entry name" value="CpsB_CapC"/>
    <property type="match status" value="1"/>
</dbReference>
<dbReference type="SUPFAM" id="SSF89550">
    <property type="entry name" value="PHP domain-like"/>
    <property type="match status" value="1"/>
</dbReference>
<gene>
    <name evidence="5" type="ORF">GCM10011343_20400</name>
</gene>
<keyword evidence="6" id="KW-1185">Reference proteome</keyword>
<dbReference type="GO" id="GO:0030145">
    <property type="term" value="F:manganese ion binding"/>
    <property type="evidence" value="ECO:0007669"/>
    <property type="project" value="InterPro"/>
</dbReference>
<organism evidence="5 6">
    <name type="scientific">Flavobacterium orientale</name>
    <dbReference type="NCBI Taxonomy" id="1756020"/>
    <lineage>
        <taxon>Bacteria</taxon>
        <taxon>Pseudomonadati</taxon>
        <taxon>Bacteroidota</taxon>
        <taxon>Flavobacteriia</taxon>
        <taxon>Flavobacteriales</taxon>
        <taxon>Flavobacteriaceae</taxon>
        <taxon>Flavobacterium</taxon>
    </lineage>
</organism>
<dbReference type="AlphaFoldDB" id="A0A916Y404"/>
<comment type="catalytic activity">
    <reaction evidence="4">
        <text>O-phospho-L-tyrosyl-[protein] + H2O = L-tyrosyl-[protein] + phosphate</text>
        <dbReference type="Rhea" id="RHEA:10684"/>
        <dbReference type="Rhea" id="RHEA-COMP:10136"/>
        <dbReference type="Rhea" id="RHEA-COMP:20101"/>
        <dbReference type="ChEBI" id="CHEBI:15377"/>
        <dbReference type="ChEBI" id="CHEBI:43474"/>
        <dbReference type="ChEBI" id="CHEBI:46858"/>
        <dbReference type="ChEBI" id="CHEBI:61978"/>
        <dbReference type="EC" id="3.1.3.48"/>
    </reaction>
</comment>
<dbReference type="InterPro" id="IPR016195">
    <property type="entry name" value="Pol/histidinol_Pase-like"/>
</dbReference>
<dbReference type="EMBL" id="BMFG01000007">
    <property type="protein sequence ID" value="GGD30107.1"/>
    <property type="molecule type" value="Genomic_DNA"/>
</dbReference>
<evidence type="ECO:0000313" key="5">
    <source>
        <dbReference type="EMBL" id="GGD30107.1"/>
    </source>
</evidence>